<keyword evidence="1" id="KW-0547">Nucleotide-binding</keyword>
<sequence length="336" mass="36529">MSPPLSRRWWNCPRSCSEFTEPDPFSVDARRSWLHADAIGDTHPPAMASENTFLPADLVETDPLLGVLRLAALSAGSDGPPDDATLDLMFERMPAGRIDDELSAAAWRELARGLMGQRPSNMLVALSGCGALGRVLPEVAALFGVPQIADDPPQVDIGQHLLRVLDEAARCNAPLPVRFAALVMHIGKSDSPPEHLPVHYRHVERGRPRIDALCQRFGVPEACRELALLALSECERVHRVTEVRAGPIAAMLERVGAFDRPDRFGQLLMLCACDYRAYRGHAAGEYPKAALLRTALSACAGVEQTHGSPGAEELQEARAAAIARVFRSERWSSPGT</sequence>
<dbReference type="Gene3D" id="1.10.3090.10">
    <property type="entry name" value="cca-adding enzyme, domain 2"/>
    <property type="match status" value="1"/>
</dbReference>
<dbReference type="STRING" id="243233.MCA2306"/>
<dbReference type="HOGENOM" id="CLU_015961_1_2_6"/>
<protein>
    <submittedName>
        <fullName evidence="3">tRNA nucleotidyltransferase/poly(A) polymerase family protein</fullName>
    </submittedName>
</protein>
<dbReference type="SUPFAM" id="SSF81891">
    <property type="entry name" value="Poly A polymerase C-terminal region-like"/>
    <property type="match status" value="1"/>
</dbReference>
<dbReference type="EMBL" id="AE017282">
    <property type="protein sequence ID" value="AAU91649.1"/>
    <property type="molecule type" value="Genomic_DNA"/>
</dbReference>
<dbReference type="InterPro" id="IPR050124">
    <property type="entry name" value="tRNA_CCA-adding_enzyme"/>
</dbReference>
<evidence type="ECO:0000313" key="3">
    <source>
        <dbReference type="EMBL" id="AAU91649.1"/>
    </source>
</evidence>
<feature type="domain" description="HD" evidence="2">
    <location>
        <begin position="157"/>
        <end position="258"/>
    </location>
</feature>
<dbReference type="InterPro" id="IPR006674">
    <property type="entry name" value="HD_domain"/>
</dbReference>
<reference evidence="3 4" key="1">
    <citation type="journal article" date="2004" name="PLoS Biol.">
        <title>Genomic insights into methanotrophy: the complete genome sequence of Methylococcus capsulatus (Bath).</title>
        <authorList>
            <person name="Ward N.L."/>
            <person name="Larsen O."/>
            <person name="Sakwa J."/>
            <person name="Bruseth L."/>
            <person name="Khouri H.M."/>
            <person name="Durkin A.S."/>
            <person name="Dimitrov G."/>
            <person name="Jiang L."/>
            <person name="Scanlan D."/>
            <person name="Kang K.H."/>
            <person name="Lewis M.R."/>
            <person name="Nelson K.E."/>
            <person name="Methe B.A."/>
            <person name="Wu M."/>
            <person name="Heidelberg J.F."/>
            <person name="Paulsen I.T."/>
            <person name="Fouts D.E."/>
            <person name="Ravel J."/>
            <person name="Tettelin H."/>
            <person name="Ren Q."/>
            <person name="Read T.D."/>
            <person name="DeBoy R.T."/>
            <person name="Seshadri R."/>
            <person name="Salzberg S.L."/>
            <person name="Jensen H.B."/>
            <person name="Birkeland N.K."/>
            <person name="Nelson W.C."/>
            <person name="Dodson R.J."/>
            <person name="Grindhaug S.H."/>
            <person name="Holt I.E."/>
            <person name="Eidhammer I."/>
            <person name="Jonasen I."/>
            <person name="Vanaken S."/>
            <person name="Utterback T.R."/>
            <person name="Feldblyum T.V."/>
            <person name="Fraser C.M."/>
            <person name="Lillehaug J.R."/>
            <person name="Eisen J.A."/>
        </authorList>
    </citation>
    <scope>NUCLEOTIDE SEQUENCE [LARGE SCALE GENOMIC DNA]</scope>
    <source>
        <strain evidence="4">ATCC 33009 / NCIMB 11132 / Bath</strain>
    </source>
</reference>
<proteinExistence type="predicted"/>
<name>Q605H8_METCA</name>
<keyword evidence="3" id="KW-0808">Transferase</keyword>
<organism evidence="3 4">
    <name type="scientific">Methylococcus capsulatus (strain ATCC 33009 / NCIMB 11132 / Bath)</name>
    <dbReference type="NCBI Taxonomy" id="243233"/>
    <lineage>
        <taxon>Bacteria</taxon>
        <taxon>Pseudomonadati</taxon>
        <taxon>Pseudomonadota</taxon>
        <taxon>Gammaproteobacteria</taxon>
        <taxon>Methylococcales</taxon>
        <taxon>Methylococcaceae</taxon>
        <taxon>Methylococcus</taxon>
    </lineage>
</organism>
<gene>
    <name evidence="3" type="ordered locus">MCA2306</name>
</gene>
<dbReference type="PANTHER" id="PTHR47545:SF1">
    <property type="entry name" value="MULTIFUNCTIONAL CCA PROTEIN"/>
    <property type="match status" value="1"/>
</dbReference>
<evidence type="ECO:0000256" key="1">
    <source>
        <dbReference type="ARBA" id="ARBA00022741"/>
    </source>
</evidence>
<dbReference type="Proteomes" id="UP000006821">
    <property type="component" value="Chromosome"/>
</dbReference>
<evidence type="ECO:0000313" key="4">
    <source>
        <dbReference type="Proteomes" id="UP000006821"/>
    </source>
</evidence>
<dbReference type="eggNOG" id="COG0617">
    <property type="taxonomic scope" value="Bacteria"/>
</dbReference>
<dbReference type="GO" id="GO:0000166">
    <property type="term" value="F:nucleotide binding"/>
    <property type="evidence" value="ECO:0007669"/>
    <property type="project" value="UniProtKB-KW"/>
</dbReference>
<evidence type="ECO:0000259" key="2">
    <source>
        <dbReference type="PROSITE" id="PS51831"/>
    </source>
</evidence>
<accession>Q605H8</accession>
<dbReference type="AlphaFoldDB" id="Q605H8"/>
<dbReference type="KEGG" id="mca:MCA2306"/>
<dbReference type="PANTHER" id="PTHR47545">
    <property type="entry name" value="MULTIFUNCTIONAL CCA PROTEIN"/>
    <property type="match status" value="1"/>
</dbReference>
<dbReference type="PROSITE" id="PS51831">
    <property type="entry name" value="HD"/>
    <property type="match status" value="1"/>
</dbReference>
<dbReference type="GO" id="GO:0016740">
    <property type="term" value="F:transferase activity"/>
    <property type="evidence" value="ECO:0007669"/>
    <property type="project" value="UniProtKB-KW"/>
</dbReference>